<organism evidence="1 2">
    <name type="scientific">Glonium stellatum</name>
    <dbReference type="NCBI Taxonomy" id="574774"/>
    <lineage>
        <taxon>Eukaryota</taxon>
        <taxon>Fungi</taxon>
        <taxon>Dikarya</taxon>
        <taxon>Ascomycota</taxon>
        <taxon>Pezizomycotina</taxon>
        <taxon>Dothideomycetes</taxon>
        <taxon>Pleosporomycetidae</taxon>
        <taxon>Gloniales</taxon>
        <taxon>Gloniaceae</taxon>
        <taxon>Glonium</taxon>
    </lineage>
</organism>
<evidence type="ECO:0000313" key="1">
    <source>
        <dbReference type="EMBL" id="OCL09554.1"/>
    </source>
</evidence>
<gene>
    <name evidence="1" type="ORF">AOQ84DRAFT_397334</name>
</gene>
<dbReference type="AlphaFoldDB" id="A0A8E2JU04"/>
<dbReference type="PANTHER" id="PTHR31630:SF6">
    <property type="entry name" value="PHYTANOYL-COA DIOXYGENASE-RELATED"/>
    <property type="match status" value="1"/>
</dbReference>
<reference evidence="1 2" key="1">
    <citation type="journal article" date="2016" name="Nat. Commun.">
        <title>Ectomycorrhizal ecology is imprinted in the genome of the dominant symbiotic fungus Cenococcum geophilum.</title>
        <authorList>
            <consortium name="DOE Joint Genome Institute"/>
            <person name="Peter M."/>
            <person name="Kohler A."/>
            <person name="Ohm R.A."/>
            <person name="Kuo A."/>
            <person name="Krutzmann J."/>
            <person name="Morin E."/>
            <person name="Arend M."/>
            <person name="Barry K.W."/>
            <person name="Binder M."/>
            <person name="Choi C."/>
            <person name="Clum A."/>
            <person name="Copeland A."/>
            <person name="Grisel N."/>
            <person name="Haridas S."/>
            <person name="Kipfer T."/>
            <person name="LaButti K."/>
            <person name="Lindquist E."/>
            <person name="Lipzen A."/>
            <person name="Maire R."/>
            <person name="Meier B."/>
            <person name="Mihaltcheva S."/>
            <person name="Molinier V."/>
            <person name="Murat C."/>
            <person name="Poggeler S."/>
            <person name="Quandt C.A."/>
            <person name="Sperisen C."/>
            <person name="Tritt A."/>
            <person name="Tisserant E."/>
            <person name="Crous P.W."/>
            <person name="Henrissat B."/>
            <person name="Nehls U."/>
            <person name="Egli S."/>
            <person name="Spatafora J.W."/>
            <person name="Grigoriev I.V."/>
            <person name="Martin F.M."/>
        </authorList>
    </citation>
    <scope>NUCLEOTIDE SEQUENCE [LARGE SCALE GENOMIC DNA]</scope>
    <source>
        <strain evidence="1 2">CBS 207.34</strain>
    </source>
</reference>
<dbReference type="Proteomes" id="UP000250140">
    <property type="component" value="Unassembled WGS sequence"/>
</dbReference>
<dbReference type="PANTHER" id="PTHR31630">
    <property type="entry name" value="PHYTANOYL-COA DIOXYGENASE-RELATED-RELATED"/>
    <property type="match status" value="1"/>
</dbReference>
<keyword evidence="2" id="KW-1185">Reference proteome</keyword>
<accession>A0A8E2JU04</accession>
<dbReference type="SUPFAM" id="SSF51197">
    <property type="entry name" value="Clavaminate synthase-like"/>
    <property type="match status" value="1"/>
</dbReference>
<name>A0A8E2JU04_9PEZI</name>
<sequence>MAPSRIATPPPLAQPMKSAFADPSTTKYGDFQDDFFRDGYASWKGGMYLYFAAAHEKYVWDTRCEPGVIAPFEKLWGTKELLVSFDTVNITLPPSIVGDYDSNPWPHCDQAPERQGLACVQGIINLSEAGPKDGGLLAMKGSASLFDKFFKENPVIGSTQWRTAKHKDFHPFSEKDLEWYKAHGCELVKPEDQLLKKEMFNKYATTTHWPHCNLYTHGEATITVDGVKKPDPMERKEPITKPMLTEKLFRLAGIIPY</sequence>
<evidence type="ECO:0000313" key="2">
    <source>
        <dbReference type="Proteomes" id="UP000250140"/>
    </source>
</evidence>
<dbReference type="OrthoDB" id="445007at2759"/>
<protein>
    <submittedName>
        <fullName evidence="1">Uncharacterized protein</fullName>
    </submittedName>
</protein>
<proteinExistence type="predicted"/>
<dbReference type="EMBL" id="KV749407">
    <property type="protein sequence ID" value="OCL09554.1"/>
    <property type="molecule type" value="Genomic_DNA"/>
</dbReference>